<organism evidence="3 4">
    <name type="scientific">Paenibacillus montanisoli</name>
    <dbReference type="NCBI Taxonomy" id="2081970"/>
    <lineage>
        <taxon>Bacteria</taxon>
        <taxon>Bacillati</taxon>
        <taxon>Bacillota</taxon>
        <taxon>Bacilli</taxon>
        <taxon>Bacillales</taxon>
        <taxon>Paenibacillaceae</taxon>
        <taxon>Paenibacillus</taxon>
    </lineage>
</organism>
<feature type="signal peptide" evidence="1">
    <location>
        <begin position="1"/>
        <end position="23"/>
    </location>
</feature>
<name>A0A328TZH1_9BACL</name>
<reference evidence="3 4" key="1">
    <citation type="submission" date="2018-06" db="EMBL/GenBank/DDBJ databases">
        <title>Paenibacillus montanisoli sp. nov., isolated from mountain area soil.</title>
        <authorList>
            <person name="Wu M."/>
        </authorList>
    </citation>
    <scope>NUCLEOTIDE SEQUENCE [LARGE SCALE GENOMIC DNA]</scope>
    <source>
        <strain evidence="3 4">RA17</strain>
    </source>
</reference>
<dbReference type="EMBL" id="QLUW01000003">
    <property type="protein sequence ID" value="RAP74923.1"/>
    <property type="molecule type" value="Genomic_DNA"/>
</dbReference>
<sequence length="509" mass="55778">MRRASMKKKALALTLACGLFATAGCGSNNDSGTSANSDGGSKSANEPVELIWIMGDPGKVPVDQAKVEEALNKISIPAINVKVKTLYYDDAKTKLALSSGEQFDMVFTCEWFNNYAVQALAGYFADITDKVKTLTPALYDTMPEVVWDGAKVNDKIYAIPVKKDYAAEIYWRFDKALFVDDLKMTVNDKMDFFEIEPFLKAAKDAWKAGDSAAANAEYPLKMTKAGFAGIASSYDMINNDAMLGIPYSAIGTADENKIVITYEHPDLTNRLTALHKWYEAGYINKDAATVDDVGKYSAIKNGQGFYGADAIWSGGDGYTQLISKYSGPYLSTASIRGAMNAISANSKHIDEALKLQELINTNQEYRDILRYGILGEHWNKNEEGLAVRTQLGRDNYAPWAFSQGSYSLSTVEASEGVEVDPKMWEKIFDSYKDLKATNSIGFAFDITNVSAQVAAIKVIADKYTSGLNTGTLDPATTLPKMMEELEAAGIRDVQAEAQKQYDAYVASKK</sequence>
<dbReference type="InterPro" id="IPR022627">
    <property type="entry name" value="DUF3502"/>
</dbReference>
<dbReference type="AlphaFoldDB" id="A0A328TZH1"/>
<dbReference type="OrthoDB" id="2636783at2"/>
<keyword evidence="4" id="KW-1185">Reference proteome</keyword>
<comment type="caution">
    <text evidence="3">The sequence shown here is derived from an EMBL/GenBank/DDBJ whole genome shotgun (WGS) entry which is preliminary data.</text>
</comment>
<dbReference type="PROSITE" id="PS51257">
    <property type="entry name" value="PROKAR_LIPOPROTEIN"/>
    <property type="match status" value="1"/>
</dbReference>
<proteinExistence type="predicted"/>
<protein>
    <recommendedName>
        <fullName evidence="2">DUF3502 domain-containing protein</fullName>
    </recommendedName>
</protein>
<accession>A0A328TZH1</accession>
<evidence type="ECO:0000313" key="3">
    <source>
        <dbReference type="EMBL" id="RAP74923.1"/>
    </source>
</evidence>
<gene>
    <name evidence="3" type="ORF">DL346_16105</name>
</gene>
<dbReference type="Proteomes" id="UP000249260">
    <property type="component" value="Unassembled WGS sequence"/>
</dbReference>
<evidence type="ECO:0000313" key="4">
    <source>
        <dbReference type="Proteomes" id="UP000249260"/>
    </source>
</evidence>
<dbReference type="Pfam" id="PF12010">
    <property type="entry name" value="DUF3502"/>
    <property type="match status" value="1"/>
</dbReference>
<feature type="domain" description="DUF3502" evidence="2">
    <location>
        <begin position="440"/>
        <end position="505"/>
    </location>
</feature>
<evidence type="ECO:0000259" key="2">
    <source>
        <dbReference type="Pfam" id="PF12010"/>
    </source>
</evidence>
<feature type="chain" id="PRO_5039056596" description="DUF3502 domain-containing protein" evidence="1">
    <location>
        <begin position="24"/>
        <end position="509"/>
    </location>
</feature>
<keyword evidence="1" id="KW-0732">Signal</keyword>
<evidence type="ECO:0000256" key="1">
    <source>
        <dbReference type="SAM" id="SignalP"/>
    </source>
</evidence>
<dbReference type="SUPFAM" id="SSF53850">
    <property type="entry name" value="Periplasmic binding protein-like II"/>
    <property type="match status" value="1"/>
</dbReference>
<dbReference type="Gene3D" id="3.40.190.10">
    <property type="entry name" value="Periplasmic binding protein-like II"/>
    <property type="match status" value="2"/>
</dbReference>